<evidence type="ECO:0000256" key="3">
    <source>
        <dbReference type="ARBA" id="ARBA00022722"/>
    </source>
</evidence>
<evidence type="ECO:0000256" key="5">
    <source>
        <dbReference type="ARBA" id="ARBA00022801"/>
    </source>
</evidence>
<evidence type="ECO:0000256" key="1">
    <source>
        <dbReference type="ARBA" id="ARBA00001946"/>
    </source>
</evidence>
<dbReference type="InterPro" id="IPR002716">
    <property type="entry name" value="PIN_dom"/>
</dbReference>
<dbReference type="InterPro" id="IPR050556">
    <property type="entry name" value="Type_II_TA_system_RNase"/>
</dbReference>
<protein>
    <recommendedName>
        <fullName evidence="8">Ribonuclease VapC</fullName>
        <shortName evidence="8">RNase VapC</shortName>
        <ecNumber evidence="8">3.1.-.-</ecNumber>
    </recommendedName>
    <alternativeName>
        <fullName evidence="8">Putative toxin VapC</fullName>
    </alternativeName>
</protein>
<comment type="caution">
    <text evidence="10">The sequence shown here is derived from an EMBL/GenBank/DDBJ whole genome shotgun (WGS) entry which is preliminary data.</text>
</comment>
<comment type="cofactor">
    <cofactor evidence="1 8">
        <name>Mg(2+)</name>
        <dbReference type="ChEBI" id="CHEBI:18420"/>
    </cofactor>
</comment>
<keyword evidence="8" id="KW-0800">Toxin</keyword>
<dbReference type="InterPro" id="IPR029060">
    <property type="entry name" value="PIN-like_dom_sf"/>
</dbReference>
<proteinExistence type="inferred from homology"/>
<dbReference type="Pfam" id="PF01850">
    <property type="entry name" value="PIN"/>
    <property type="match status" value="1"/>
</dbReference>
<dbReference type="SUPFAM" id="SSF88723">
    <property type="entry name" value="PIN domain-like"/>
    <property type="match status" value="1"/>
</dbReference>
<dbReference type="HAMAP" id="MF_00265">
    <property type="entry name" value="VapC_Nob1"/>
    <property type="match status" value="1"/>
</dbReference>
<comment type="similarity">
    <text evidence="7 8">Belongs to the PINc/VapC protein family.</text>
</comment>
<dbReference type="AlphaFoldDB" id="A0A3N6M5B0"/>
<accession>A0A3N6M5B0</accession>
<evidence type="ECO:0000256" key="8">
    <source>
        <dbReference type="HAMAP-Rule" id="MF_00265"/>
    </source>
</evidence>
<dbReference type="GO" id="GO:0000287">
    <property type="term" value="F:magnesium ion binding"/>
    <property type="evidence" value="ECO:0007669"/>
    <property type="project" value="UniProtKB-UniRule"/>
</dbReference>
<comment type="function">
    <text evidence="8">Toxic component of a toxin-antitoxin (TA) system. An RNase.</text>
</comment>
<keyword evidence="6 8" id="KW-0460">Magnesium</keyword>
<reference evidence="10 11" key="1">
    <citation type="submission" date="2018-10" db="EMBL/GenBank/DDBJ databases">
        <title>Natrarchaeobius chitinivorans gen. nov., sp. nov., and Natrarchaeobius haloalkaliphilus sp. nov., alkaliphilic, chitin-utilizing haloarchaea from hypersaline alkaline lakes.</title>
        <authorList>
            <person name="Sorokin D.Y."/>
            <person name="Elcheninov A.G."/>
            <person name="Kostrikina N.A."/>
            <person name="Bale N.J."/>
            <person name="Sinninghe Damste J.S."/>
            <person name="Khijniak T.V."/>
            <person name="Kublanov I.V."/>
            <person name="Toshchakov S.V."/>
        </authorList>
    </citation>
    <scope>NUCLEOTIDE SEQUENCE [LARGE SCALE GENOMIC DNA]</scope>
    <source>
        <strain evidence="10 11">AArcht4T</strain>
    </source>
</reference>
<keyword evidence="4 8" id="KW-0479">Metal-binding</keyword>
<dbReference type="CDD" id="cd18754">
    <property type="entry name" value="PIN_VapC4-5_FitB-like"/>
    <property type="match status" value="1"/>
</dbReference>
<evidence type="ECO:0000256" key="6">
    <source>
        <dbReference type="ARBA" id="ARBA00022842"/>
    </source>
</evidence>
<dbReference type="PANTHER" id="PTHR33653">
    <property type="entry name" value="RIBONUCLEASE VAPC2"/>
    <property type="match status" value="1"/>
</dbReference>
<evidence type="ECO:0000256" key="7">
    <source>
        <dbReference type="ARBA" id="ARBA00038093"/>
    </source>
</evidence>
<evidence type="ECO:0000313" key="11">
    <source>
        <dbReference type="Proteomes" id="UP000282323"/>
    </source>
</evidence>
<feature type="binding site" evidence="8">
    <location>
        <position position="97"/>
    </location>
    <ligand>
        <name>Mg(2+)</name>
        <dbReference type="ChEBI" id="CHEBI:18420"/>
    </ligand>
</feature>
<keyword evidence="11" id="KW-1185">Reference proteome</keyword>
<dbReference type="RefSeq" id="WP_124194358.1">
    <property type="nucleotide sequence ID" value="NZ_REGA01000002.1"/>
</dbReference>
<dbReference type="GO" id="GO:0090729">
    <property type="term" value="F:toxin activity"/>
    <property type="evidence" value="ECO:0007669"/>
    <property type="project" value="UniProtKB-KW"/>
</dbReference>
<dbReference type="GO" id="GO:0016787">
    <property type="term" value="F:hydrolase activity"/>
    <property type="evidence" value="ECO:0007669"/>
    <property type="project" value="UniProtKB-KW"/>
</dbReference>
<dbReference type="InterPro" id="IPR022907">
    <property type="entry name" value="VapC_family"/>
</dbReference>
<evidence type="ECO:0000256" key="2">
    <source>
        <dbReference type="ARBA" id="ARBA00022649"/>
    </source>
</evidence>
<sequence>MIQDTSFIIDLLRGDENAKRLLDIVEKESRPQKVSSVTVLELYEGVVRSHVPETKRERILDVLETKHVVSADQPVMRKAGKLSGELIIGGERIEREDCIIAATALLTDEPIVTRNTNHFNRIADLEVRSY</sequence>
<evidence type="ECO:0000256" key="4">
    <source>
        <dbReference type="ARBA" id="ARBA00022723"/>
    </source>
</evidence>
<name>A0A3N6M5B0_NATCH</name>
<dbReference type="Gene3D" id="3.40.50.1010">
    <property type="entry name" value="5'-nuclease"/>
    <property type="match status" value="1"/>
</dbReference>
<dbReference type="Proteomes" id="UP000282323">
    <property type="component" value="Unassembled WGS sequence"/>
</dbReference>
<dbReference type="OrthoDB" id="38049at2157"/>
<dbReference type="EMBL" id="REGA01000002">
    <property type="protein sequence ID" value="RQG97237.1"/>
    <property type="molecule type" value="Genomic_DNA"/>
</dbReference>
<keyword evidence="3 8" id="KW-0540">Nuclease</keyword>
<keyword evidence="2 8" id="KW-1277">Toxin-antitoxin system</keyword>
<evidence type="ECO:0000313" key="10">
    <source>
        <dbReference type="EMBL" id="RQG97237.1"/>
    </source>
</evidence>
<keyword evidence="5 8" id="KW-0378">Hydrolase</keyword>
<feature type="binding site" evidence="8">
    <location>
        <position position="4"/>
    </location>
    <ligand>
        <name>Mg(2+)</name>
        <dbReference type="ChEBI" id="CHEBI:18420"/>
    </ligand>
</feature>
<feature type="domain" description="PIN" evidence="9">
    <location>
        <begin position="3"/>
        <end position="124"/>
    </location>
</feature>
<dbReference type="PANTHER" id="PTHR33653:SF1">
    <property type="entry name" value="RIBONUCLEASE VAPC2"/>
    <property type="match status" value="1"/>
</dbReference>
<dbReference type="EC" id="3.1.-.-" evidence="8"/>
<evidence type="ECO:0000259" key="9">
    <source>
        <dbReference type="Pfam" id="PF01850"/>
    </source>
</evidence>
<dbReference type="GO" id="GO:0004540">
    <property type="term" value="F:RNA nuclease activity"/>
    <property type="evidence" value="ECO:0007669"/>
    <property type="project" value="InterPro"/>
</dbReference>
<organism evidence="10 11">
    <name type="scientific">Natrarchaeobius chitinivorans</name>
    <dbReference type="NCBI Taxonomy" id="1679083"/>
    <lineage>
        <taxon>Archaea</taxon>
        <taxon>Methanobacteriati</taxon>
        <taxon>Methanobacteriota</taxon>
        <taxon>Stenosarchaea group</taxon>
        <taxon>Halobacteria</taxon>
        <taxon>Halobacteriales</taxon>
        <taxon>Natrialbaceae</taxon>
        <taxon>Natrarchaeobius</taxon>
    </lineage>
</organism>
<gene>
    <name evidence="8" type="primary">vapC</name>
    <name evidence="10" type="ORF">EA473_03985</name>
</gene>